<proteinExistence type="predicted"/>
<protein>
    <submittedName>
        <fullName evidence="2">Uncharacterized protein</fullName>
    </submittedName>
</protein>
<dbReference type="InterPro" id="IPR036866">
    <property type="entry name" value="RibonucZ/Hydroxyglut_hydro"/>
</dbReference>
<sequence>MESEGDWKVDNWQIPVPLGDCSVHLLVKNRKIERAFIMDGGKKADGIDPAVPILNTLSLIDKKYGTNWVLNRWVVTHWDEDHYEGVLSLLESEESDIFRTKTKRRGKPRPQEYKTFRSAYFCAIPELYCGAEYEHLNSDKVVERIKKVINSVGWGEVIAGRGLLRRDLFTGRFWPPDTDCSAELKELAGSNKKPLTGLGTGKKKTINQLDGAPSPDFGDAPHFTVLGAGGFALAPQTANVTFSGPFKEGSTISKNETSILSLIHWPRPDTKAAYFTGGDGNPDAELNAIIPLLNLYEKLPVNTFKLDHHGSSKENIQKTNAEDPPKDASLRDVWPKNQGALKPEKEDKQGLEVIRQLQPRNILVTPGNQYGHPTFDVITLLSCCRFEDEIRPVLHTTRSPYWMLKPPSGKDINLGHFEALEDVHLEARNIMFEEKALVTLLGAQAELHDEVLGSNEEYTRAYDGFKKYYQEVCGAKDPPTWLEAIAEVERQQKNTIKELKEFYNKKNYKGEEPSWSSFLDSRDIVQEYREQIQDISKTHWGTLSGQTVEIDQLPYYLVRFTFDESAEPEIDIMDETGNIVPTGEPGSQEQSFYSESDSEDEYSVVDPGSNKKRIGTTDRDSTQKINDVPRLHTYKLRSEGQIKKSKILAALAIVNLPDEEKYKLFEQVYQYTEDLVENLLLNHSGDKLVVDYKCLRLSLEKELEKIFQDSGSPEITMMTDEIHHHLRRNYFQRAKETRDIVDTPSLNAGEITYYLRTEDVIDIFGDTRGSRMIKPRKPKNTRKKNTLKK</sequence>
<feature type="region of interest" description="Disordered" evidence="1">
    <location>
        <begin position="579"/>
        <end position="622"/>
    </location>
</feature>
<gene>
    <name evidence="2" type="ORF">EYR41_010098</name>
</gene>
<accession>A0A7C8PAN2</accession>
<dbReference type="AlphaFoldDB" id="A0A7C8PAN2"/>
<evidence type="ECO:0000313" key="3">
    <source>
        <dbReference type="Proteomes" id="UP000297595"/>
    </source>
</evidence>
<reference evidence="2 3" key="1">
    <citation type="submission" date="2019-03" db="EMBL/GenBank/DDBJ databases">
        <title>Nematode-trapping fungi genome.</title>
        <authorList>
            <person name="Vidal-Diez De Ulzurrun G."/>
        </authorList>
    </citation>
    <scope>NUCLEOTIDE SEQUENCE [LARGE SCALE GENOMIC DNA]</scope>
    <source>
        <strain evidence="2 3">TWF154</strain>
    </source>
</reference>
<name>A0A7C8PAN2_ORBOL</name>
<evidence type="ECO:0000256" key="1">
    <source>
        <dbReference type="SAM" id="MobiDB-lite"/>
    </source>
</evidence>
<evidence type="ECO:0000313" key="2">
    <source>
        <dbReference type="EMBL" id="TGJ64015.1"/>
    </source>
</evidence>
<dbReference type="EMBL" id="SOZJ01000007">
    <property type="protein sequence ID" value="TGJ64015.1"/>
    <property type="molecule type" value="Genomic_DNA"/>
</dbReference>
<feature type="region of interest" description="Disordered" evidence="1">
    <location>
        <begin position="310"/>
        <end position="332"/>
    </location>
</feature>
<comment type="caution">
    <text evidence="2">The sequence shown here is derived from an EMBL/GenBank/DDBJ whole genome shotgun (WGS) entry which is preliminary data.</text>
</comment>
<dbReference type="Proteomes" id="UP000297595">
    <property type="component" value="Unassembled WGS sequence"/>
</dbReference>
<organism evidence="2 3">
    <name type="scientific">Orbilia oligospora</name>
    <name type="common">Nematode-trapping fungus</name>
    <name type="synonym">Arthrobotrys oligospora</name>
    <dbReference type="NCBI Taxonomy" id="2813651"/>
    <lineage>
        <taxon>Eukaryota</taxon>
        <taxon>Fungi</taxon>
        <taxon>Dikarya</taxon>
        <taxon>Ascomycota</taxon>
        <taxon>Pezizomycotina</taxon>
        <taxon>Orbiliomycetes</taxon>
        <taxon>Orbiliales</taxon>
        <taxon>Orbiliaceae</taxon>
        <taxon>Orbilia</taxon>
    </lineage>
</organism>
<dbReference type="Gene3D" id="3.60.15.10">
    <property type="entry name" value="Ribonuclease Z/Hydroxyacylglutathione hydrolase-like"/>
    <property type="match status" value="1"/>
</dbReference>